<feature type="region of interest" description="Disordered" evidence="2">
    <location>
        <begin position="1"/>
        <end position="24"/>
    </location>
</feature>
<dbReference type="GO" id="GO:0019888">
    <property type="term" value="F:protein phosphatase regulator activity"/>
    <property type="evidence" value="ECO:0007669"/>
    <property type="project" value="UniProtKB-UniRule"/>
</dbReference>
<reference evidence="4" key="1">
    <citation type="submission" date="2013-01" db="EMBL/GenBank/DDBJ databases">
        <title>Draft Genome Sequence of a Mulberry Tree, Morus notabilis C.K. Schneid.</title>
        <authorList>
            <person name="He N."/>
            <person name="Zhao S."/>
        </authorList>
    </citation>
    <scope>NUCLEOTIDE SEQUENCE</scope>
</reference>
<dbReference type="InterPro" id="IPR016024">
    <property type="entry name" value="ARM-type_fold"/>
</dbReference>
<dbReference type="EMBL" id="KE344869">
    <property type="protein sequence ID" value="EXB82419.1"/>
    <property type="molecule type" value="Genomic_DNA"/>
</dbReference>
<dbReference type="GO" id="GO:0000159">
    <property type="term" value="C:protein phosphatase type 2A complex"/>
    <property type="evidence" value="ECO:0007669"/>
    <property type="project" value="UniProtKB-UniRule"/>
</dbReference>
<accession>W9S183</accession>
<dbReference type="PIRSF" id="PIRSF028043">
    <property type="entry name" value="PP2A_B56"/>
    <property type="match status" value="1"/>
</dbReference>
<dbReference type="KEGG" id="mnt:21410205"/>
<protein>
    <recommendedName>
        <fullName evidence="1">Serine/threonine protein phosphatase 2A regulatory subunit</fullName>
    </recommendedName>
</protein>
<evidence type="ECO:0000313" key="3">
    <source>
        <dbReference type="EMBL" id="EXB82419.1"/>
    </source>
</evidence>
<evidence type="ECO:0000256" key="1">
    <source>
        <dbReference type="PIRNR" id="PIRNR028043"/>
    </source>
</evidence>
<dbReference type="Gene3D" id="1.25.10.10">
    <property type="entry name" value="Leucine-rich Repeat Variant"/>
    <property type="match status" value="1"/>
</dbReference>
<feature type="compositionally biased region" description="Polar residues" evidence="2">
    <location>
        <begin position="1"/>
        <end position="10"/>
    </location>
</feature>
<dbReference type="Pfam" id="PF01603">
    <property type="entry name" value="B56"/>
    <property type="match status" value="1"/>
</dbReference>
<dbReference type="OrthoDB" id="10264446at2759"/>
<proteinExistence type="inferred from homology"/>
<dbReference type="AlphaFoldDB" id="W9S183"/>
<organism evidence="3 4">
    <name type="scientific">Morus notabilis</name>
    <dbReference type="NCBI Taxonomy" id="981085"/>
    <lineage>
        <taxon>Eukaryota</taxon>
        <taxon>Viridiplantae</taxon>
        <taxon>Streptophyta</taxon>
        <taxon>Embryophyta</taxon>
        <taxon>Tracheophyta</taxon>
        <taxon>Spermatophyta</taxon>
        <taxon>Magnoliopsida</taxon>
        <taxon>eudicotyledons</taxon>
        <taxon>Gunneridae</taxon>
        <taxon>Pentapetalae</taxon>
        <taxon>rosids</taxon>
        <taxon>fabids</taxon>
        <taxon>Rosales</taxon>
        <taxon>Moraceae</taxon>
        <taxon>Moreae</taxon>
        <taxon>Morus</taxon>
    </lineage>
</organism>
<keyword evidence="4" id="KW-1185">Reference proteome</keyword>
<sequence>MESNNISSTVDAEKCNNNNNNKNIGEEEDSKIIEKLNLCCVVFDFADQAGHLNQKDIKRQTLLELVDYVKSANAKFSETFMEEAIKMVSVNLFRSQSISPQPRENNVVVVEAFDLDEEEEDIFVEPAWPHLSVVYEFLLNFITSPQTDVKLARKYIDHSFVRKLFDLFESEDPRERERVKTVCHRIYGKFTGHRLFIRKVMNNIFLRFVFETEKHAGIADILDSLGGIINGLALPLKEEHKLFLVRALIPLHKPKCLPMYDQPLSYCIMRFVEKDCKLTDTAIRGLLKYWPITNCSKEIVFLFELEDILKATQPAEFQGCMVPIFRQIARCLSSSRSQVAERALCLLKNDHIKNLVRQNHKVILPIIFPALENGLNHWNKDVKKRMLEIHNIFSDVDPELFEECLHKFQEDQSKLEETRRKQETAWKRLEEIAASKAAEKAILVPTSEPTQTLSS</sequence>
<dbReference type="InterPro" id="IPR002554">
    <property type="entry name" value="PP2A_B56"/>
</dbReference>
<gene>
    <name evidence="3" type="ORF">L484_027591</name>
</gene>
<dbReference type="PANTHER" id="PTHR10257">
    <property type="entry name" value="SERINE/THREONINE PROTEIN PHOSPHATASE 2A PP2A REGULATORY SUBUNIT B"/>
    <property type="match status" value="1"/>
</dbReference>
<dbReference type="FunFam" id="1.25.10.10:FF:000331">
    <property type="entry name" value="Phosphoprotein phosphatase, putative"/>
    <property type="match status" value="1"/>
</dbReference>
<comment type="similarity">
    <text evidence="1">Belongs to the phosphatase 2A regulatory subunit.</text>
</comment>
<name>W9S183_9ROSA</name>
<dbReference type="Proteomes" id="UP000030645">
    <property type="component" value="Unassembled WGS sequence"/>
</dbReference>
<dbReference type="STRING" id="981085.W9S183"/>
<dbReference type="SUPFAM" id="SSF48371">
    <property type="entry name" value="ARM repeat"/>
    <property type="match status" value="1"/>
</dbReference>
<dbReference type="PANTHER" id="PTHR10257:SF107">
    <property type="entry name" value="SERINE_THREONINE PROTEIN PHOSPHATASE 2A REGULATORY SUBUNIT"/>
    <property type="match status" value="1"/>
</dbReference>
<comment type="function">
    <text evidence="1">The B regulatory subunit might modulate substrate selectivity and catalytic activity, and also might direct the localization of the catalytic enzyme to a particular subcellular compartment.</text>
</comment>
<dbReference type="GO" id="GO:0007165">
    <property type="term" value="P:signal transduction"/>
    <property type="evidence" value="ECO:0007669"/>
    <property type="project" value="InterPro"/>
</dbReference>
<evidence type="ECO:0000256" key="2">
    <source>
        <dbReference type="SAM" id="MobiDB-lite"/>
    </source>
</evidence>
<evidence type="ECO:0000313" key="4">
    <source>
        <dbReference type="Proteomes" id="UP000030645"/>
    </source>
</evidence>
<dbReference type="eggNOG" id="KOG2085">
    <property type="taxonomic scope" value="Eukaryota"/>
</dbReference>
<dbReference type="InterPro" id="IPR011989">
    <property type="entry name" value="ARM-like"/>
</dbReference>